<name>A0ABS8QDX0_9BACI</name>
<dbReference type="SUPFAM" id="SSF54909">
    <property type="entry name" value="Dimeric alpha+beta barrel"/>
    <property type="match status" value="1"/>
</dbReference>
<gene>
    <name evidence="2" type="ORF">LRS37_00915</name>
</gene>
<dbReference type="InterPro" id="IPR007138">
    <property type="entry name" value="ABM_dom"/>
</dbReference>
<protein>
    <submittedName>
        <fullName evidence="2">Antibiotic biosynthesis monooxygenase</fullName>
    </submittedName>
</protein>
<dbReference type="PROSITE" id="PS51725">
    <property type="entry name" value="ABM"/>
    <property type="match status" value="1"/>
</dbReference>
<dbReference type="GO" id="GO:0004497">
    <property type="term" value="F:monooxygenase activity"/>
    <property type="evidence" value="ECO:0007669"/>
    <property type="project" value="UniProtKB-KW"/>
</dbReference>
<evidence type="ECO:0000313" key="3">
    <source>
        <dbReference type="Proteomes" id="UP001162836"/>
    </source>
</evidence>
<dbReference type="Pfam" id="PF03992">
    <property type="entry name" value="ABM"/>
    <property type="match status" value="1"/>
</dbReference>
<proteinExistence type="predicted"/>
<dbReference type="PANTHER" id="PTHR34474:SF1">
    <property type="entry name" value="HEME-DEGRADING MONOOXYGENASE HMOA"/>
    <property type="match status" value="1"/>
</dbReference>
<evidence type="ECO:0000313" key="2">
    <source>
        <dbReference type="EMBL" id="MCD4837452.1"/>
    </source>
</evidence>
<organism evidence="2 3">
    <name type="scientific">Neobacillus sedimentimangrovi</name>
    <dbReference type="NCBI Taxonomy" id="2699460"/>
    <lineage>
        <taxon>Bacteria</taxon>
        <taxon>Bacillati</taxon>
        <taxon>Bacillota</taxon>
        <taxon>Bacilli</taxon>
        <taxon>Bacillales</taxon>
        <taxon>Bacillaceae</taxon>
        <taxon>Neobacillus</taxon>
    </lineage>
</organism>
<reference evidence="2 3" key="1">
    <citation type="journal article" date="2023" name="Antonie Van Leeuwenhoek">
        <title>Unveiling the genomic potential of a novel thermostable glycoside hydrolases producing Neobacillus sedimentimangrovi UE25.</title>
        <authorList>
            <person name="Ejaz U."/>
            <person name="Saleem F."/>
            <person name="Rashid R."/>
            <person name="Hasan K.A."/>
            <person name="Syed M.N."/>
            <person name="Sohail M."/>
        </authorList>
    </citation>
    <scope>NUCLEOTIDE SEQUENCE [LARGE SCALE GENOMIC DNA]</scope>
    <source>
        <strain evidence="2 3">UE25</strain>
    </source>
</reference>
<dbReference type="Gene3D" id="3.30.70.100">
    <property type="match status" value="1"/>
</dbReference>
<dbReference type="InterPro" id="IPR011008">
    <property type="entry name" value="Dimeric_a/b-barrel"/>
</dbReference>
<sequence>MFYQIKRIVVKEGFANQVVERFSKRGGLLEQQVGFIDKQVLVKKVRRGDEEVMVVIRWESEEDWKNWEMSPEHIAGHKANRGIPKPEYILESSQDLYYTATSEGQNQ</sequence>
<dbReference type="Proteomes" id="UP001162836">
    <property type="component" value="Unassembled WGS sequence"/>
</dbReference>
<keyword evidence="2" id="KW-0560">Oxidoreductase</keyword>
<feature type="domain" description="ABM" evidence="1">
    <location>
        <begin position="2"/>
        <end position="92"/>
    </location>
</feature>
<dbReference type="PANTHER" id="PTHR34474">
    <property type="entry name" value="SIGNAL TRANSDUCTION PROTEIN TRAP"/>
    <property type="match status" value="1"/>
</dbReference>
<evidence type="ECO:0000259" key="1">
    <source>
        <dbReference type="PROSITE" id="PS51725"/>
    </source>
</evidence>
<keyword evidence="2" id="KW-0503">Monooxygenase</keyword>
<dbReference type="RefSeq" id="WP_038538968.1">
    <property type="nucleotide sequence ID" value="NZ_JAAFZF010000012.1"/>
</dbReference>
<accession>A0ABS8QDX0</accession>
<comment type="caution">
    <text evidence="2">The sequence shown here is derived from an EMBL/GenBank/DDBJ whole genome shotgun (WGS) entry which is preliminary data.</text>
</comment>
<keyword evidence="3" id="KW-1185">Reference proteome</keyword>
<dbReference type="EMBL" id="JAJODE010000002">
    <property type="protein sequence ID" value="MCD4837452.1"/>
    <property type="molecule type" value="Genomic_DNA"/>
</dbReference>
<dbReference type="InterPro" id="IPR050404">
    <property type="entry name" value="Heme-degrading_MO"/>
</dbReference>